<feature type="domain" description="Protein kinase" evidence="2">
    <location>
        <begin position="646"/>
        <end position="946"/>
    </location>
</feature>
<organism evidence="4 5">
    <name type="scientific">Durusdinium trenchii</name>
    <dbReference type="NCBI Taxonomy" id="1381693"/>
    <lineage>
        <taxon>Eukaryota</taxon>
        <taxon>Sar</taxon>
        <taxon>Alveolata</taxon>
        <taxon>Dinophyceae</taxon>
        <taxon>Suessiales</taxon>
        <taxon>Symbiodiniaceae</taxon>
        <taxon>Durusdinium</taxon>
    </lineage>
</organism>
<dbReference type="PANTHER" id="PTHR24348:SF68">
    <property type="entry name" value="SERINE_THREONINE-PROTEIN KINASE ATG1C"/>
    <property type="match status" value="1"/>
</dbReference>
<keyword evidence="5" id="KW-1185">Reference proteome</keyword>
<dbReference type="SUPFAM" id="SSF46565">
    <property type="entry name" value="Chaperone J-domain"/>
    <property type="match status" value="1"/>
</dbReference>
<protein>
    <submittedName>
        <fullName evidence="4">Uncharacterized protein</fullName>
    </submittedName>
</protein>
<dbReference type="EMBL" id="CAXAMN010003136">
    <property type="protein sequence ID" value="CAK9003123.1"/>
    <property type="molecule type" value="Genomic_DNA"/>
</dbReference>
<accession>A0ABP0IKJ4</accession>
<dbReference type="InterPro" id="IPR036869">
    <property type="entry name" value="J_dom_sf"/>
</dbReference>
<dbReference type="CDD" id="cd06257">
    <property type="entry name" value="DnaJ"/>
    <property type="match status" value="1"/>
</dbReference>
<proteinExistence type="predicted"/>
<dbReference type="SUPFAM" id="SSF52821">
    <property type="entry name" value="Rhodanese/Cell cycle control phosphatase"/>
    <property type="match status" value="1"/>
</dbReference>
<dbReference type="Gene3D" id="1.10.287.110">
    <property type="entry name" value="DnaJ domain"/>
    <property type="match status" value="1"/>
</dbReference>
<dbReference type="PROSITE" id="PS00108">
    <property type="entry name" value="PROTEIN_KINASE_ST"/>
    <property type="match status" value="1"/>
</dbReference>
<sequence>MTNWDFDELDELEAKCPGPWPWPSVEPQIQQIPSKSPPGHFKPPPDAPPERPEVSGAHRILAAKGWQETLGVKKIDAAELKKAYRELALLHHPDKGGTDGEIFKLDGLIAVKRAEELALKAQPGHFAEDVQERQWPLHPAAAKVRVRTAVDQWEHDYDLGEVPSVPDDIPEVGAEQLAEWLKHGTAVVLDCRERIEAQYERRTPLVPGAIPISFGDLRAAPDSLSRHLVRLTESSCQVVTFSTHGGTTGNCGMCAALLIAWSLVGLLQNPTCAGDGVEGRPVLLRAALGPEDVFGMSSDRFWRLEGGLDDWIAWAAQMFRVSSEPVKRINAHLGNVVYVSGNQWGLLDLEKGTARAFSCYKYQGPGLLDAVTDTASQSRVLAADVEGTIWVFSVREKRDCKVEHRFPVGTTRAPLSLSSIRGFLLAVEKSRHSRSEVTVLNMTHVGKGWDDPARDVSPISWKRSSRPLRDWAVQRRYQEGDLLVTLSEDGMEIEVFELMMQVYQPPPSDMLGNFKLPIFAAAMVMVMGYQFVKQKSPFETGEDVKSCSPDDLQQLLEHLSEDSRSKLLDAPWLLQALQVAEGAVSPASILTSFWRKKLGQEGSTGIPIVKAADLGVISRSAKKFEGKGGHDPWFGPTAFTVFGERWTLDDFLGAGAFGQSYLATHEPTGHRYVMKFLSRDNDRELKFLKQAPFQVFQHPNVITYVGLATHIGRGCESWNPARHIVVMEAIPNGELFDLITAEGAVLTDGTMRRLVHGIINGMAELCKYGVTHRDLKPDNLLIDENGQVVIIDLGCANLVQWLHEDDEGEEVGSPVRIAELKSQGSKFMREQTAAVGTDLYHAPEYGKKMYDSEKADVFTVGILVFLLRQPIPPFHSYFGGLKVITDEGAPAKWWSHKEFQAFAGDEGLKDLINCLWALTPEKRPTFQQLQAAMAGDEDILELYPKLRWLKGPLSGPLEYVREIRARRPNLSLKCTGVVEALALYNRGFESADAAFHAANQSGSGKLSATELTASLSNRNGVITAESVADLMNRYMSKDCQEMTLEQYRVMAKAWEFGGRPIVHDVGKMNSRHFAWSRRQNGSTLEQEIAEFTSQVSKAFTSAGYAVESVSNAVDAKNYENSSAFTVNMGSQLCRLRVSTFTLEEKLIVQSRRLWGSSVEELLMLQQMNNDLVEIWGSRVSPPSSLA</sequence>
<dbReference type="PANTHER" id="PTHR24348">
    <property type="entry name" value="SERINE/THREONINE-PROTEIN KINASE UNC-51-RELATED"/>
    <property type="match status" value="1"/>
</dbReference>
<dbReference type="CDD" id="cd00180">
    <property type="entry name" value="PKc"/>
    <property type="match status" value="1"/>
</dbReference>
<dbReference type="SUPFAM" id="SSF56112">
    <property type="entry name" value="Protein kinase-like (PK-like)"/>
    <property type="match status" value="1"/>
</dbReference>
<name>A0ABP0IKJ4_9DINO</name>
<comment type="caution">
    <text evidence="4">The sequence shown here is derived from an EMBL/GenBank/DDBJ whole genome shotgun (WGS) entry which is preliminary data.</text>
</comment>
<evidence type="ECO:0000259" key="3">
    <source>
        <dbReference type="PROSITE" id="PS50076"/>
    </source>
</evidence>
<feature type="compositionally biased region" description="Low complexity" evidence="1">
    <location>
        <begin position="27"/>
        <end position="38"/>
    </location>
</feature>
<dbReference type="InterPro" id="IPR011009">
    <property type="entry name" value="Kinase-like_dom_sf"/>
</dbReference>
<feature type="region of interest" description="Disordered" evidence="1">
    <location>
        <begin position="15"/>
        <end position="54"/>
    </location>
</feature>
<evidence type="ECO:0000313" key="4">
    <source>
        <dbReference type="EMBL" id="CAK9003123.1"/>
    </source>
</evidence>
<reference evidence="4 5" key="1">
    <citation type="submission" date="2024-02" db="EMBL/GenBank/DDBJ databases">
        <authorList>
            <person name="Chen Y."/>
            <person name="Shah S."/>
            <person name="Dougan E. K."/>
            <person name="Thang M."/>
            <person name="Chan C."/>
        </authorList>
    </citation>
    <scope>NUCLEOTIDE SEQUENCE [LARGE SCALE GENOMIC DNA]</scope>
</reference>
<dbReference type="Proteomes" id="UP001642484">
    <property type="component" value="Unassembled WGS sequence"/>
</dbReference>
<evidence type="ECO:0000313" key="5">
    <source>
        <dbReference type="Proteomes" id="UP001642484"/>
    </source>
</evidence>
<dbReference type="PROSITE" id="PS50076">
    <property type="entry name" value="DNAJ_2"/>
    <property type="match status" value="1"/>
</dbReference>
<dbReference type="SMART" id="SM00220">
    <property type="entry name" value="S_TKc"/>
    <property type="match status" value="1"/>
</dbReference>
<evidence type="ECO:0000256" key="1">
    <source>
        <dbReference type="SAM" id="MobiDB-lite"/>
    </source>
</evidence>
<dbReference type="InterPro" id="IPR008271">
    <property type="entry name" value="Ser/Thr_kinase_AS"/>
</dbReference>
<gene>
    <name evidence="4" type="ORF">CCMP2556_LOCUS7161</name>
</gene>
<dbReference type="InterPro" id="IPR045269">
    <property type="entry name" value="Atg1-like"/>
</dbReference>
<feature type="domain" description="J" evidence="3">
    <location>
        <begin position="56"/>
        <end position="154"/>
    </location>
</feature>
<dbReference type="Pfam" id="PF00069">
    <property type="entry name" value="Pkinase"/>
    <property type="match status" value="1"/>
</dbReference>
<dbReference type="PROSITE" id="PS50011">
    <property type="entry name" value="PROTEIN_KINASE_DOM"/>
    <property type="match status" value="1"/>
</dbReference>
<dbReference type="InterPro" id="IPR001623">
    <property type="entry name" value="DnaJ_domain"/>
</dbReference>
<dbReference type="InterPro" id="IPR036873">
    <property type="entry name" value="Rhodanese-like_dom_sf"/>
</dbReference>
<dbReference type="InterPro" id="IPR000719">
    <property type="entry name" value="Prot_kinase_dom"/>
</dbReference>
<dbReference type="Gene3D" id="1.10.510.10">
    <property type="entry name" value="Transferase(Phosphotransferase) domain 1"/>
    <property type="match status" value="1"/>
</dbReference>
<evidence type="ECO:0000259" key="2">
    <source>
        <dbReference type="PROSITE" id="PS50011"/>
    </source>
</evidence>